<dbReference type="InterPro" id="IPR025510">
    <property type="entry name" value="DUF4397"/>
</dbReference>
<name>A0ABS7CSZ1_9BACT</name>
<evidence type="ECO:0000256" key="1">
    <source>
        <dbReference type="SAM" id="SignalP"/>
    </source>
</evidence>
<feature type="chain" id="PRO_5047291604" evidence="1">
    <location>
        <begin position="20"/>
        <end position="262"/>
    </location>
</feature>
<dbReference type="RefSeq" id="WP_219876777.1">
    <property type="nucleotide sequence ID" value="NZ_JAHYXK010000004.1"/>
</dbReference>
<feature type="domain" description="DUF4397" evidence="2">
    <location>
        <begin position="37"/>
        <end position="174"/>
    </location>
</feature>
<proteinExistence type="predicted"/>
<dbReference type="Pfam" id="PF14344">
    <property type="entry name" value="DUF4397"/>
    <property type="match status" value="1"/>
</dbReference>
<protein>
    <submittedName>
        <fullName evidence="3">DUF4397 domain-containing protein</fullName>
    </submittedName>
</protein>
<sequence>MKKIYLKIAAVLSMGFLFGACEENAIPERTEYVESGAMIRFSHASQDAPMVNFYLGDKKVTAKSPTLSNRETGLFWSSTLANTIHPATYGYVNVPAGAYTLNAIDTTTITGTTALAKNVVVSMPVQLEEKQFYTSYLVGGAGNLEILTIKDELPEPDFSKAYVRFVNGMADAPSSFTVEATRTAPTTGSQTIATDVAYKGNSGYIAVEPGTYNLALFLQGETKAYTTWTSGSIVAGRVYTFYTKGNYTTKPGTINRQLLRER</sequence>
<accession>A0ABS7CSZ1</accession>
<comment type="caution">
    <text evidence="3">The sequence shown here is derived from an EMBL/GenBank/DDBJ whole genome shotgun (WGS) entry which is preliminary data.</text>
</comment>
<keyword evidence="1" id="KW-0732">Signal</keyword>
<reference evidence="3 4" key="1">
    <citation type="journal article" date="2016" name="Int. J. Syst. Evol. Microbiol.">
        <title>Pontibacter aydingkolensis sp. nov., isolated from soil of a salt lake.</title>
        <authorList>
            <person name="Osman G."/>
            <person name="Zhang T."/>
            <person name="Lou K."/>
            <person name="Gao Y."/>
            <person name="Chang W."/>
            <person name="Lin Q."/>
            <person name="Yang H.M."/>
            <person name="Huo X.D."/>
            <person name="Wang N."/>
        </authorList>
    </citation>
    <scope>NUCLEOTIDE SEQUENCE [LARGE SCALE GENOMIC DNA]</scope>
    <source>
        <strain evidence="3 4">KACC 19255</strain>
    </source>
</reference>
<evidence type="ECO:0000313" key="3">
    <source>
        <dbReference type="EMBL" id="MBW7466903.1"/>
    </source>
</evidence>
<evidence type="ECO:0000313" key="4">
    <source>
        <dbReference type="Proteomes" id="UP000813018"/>
    </source>
</evidence>
<dbReference type="EMBL" id="JAHYXK010000004">
    <property type="protein sequence ID" value="MBW7466903.1"/>
    <property type="molecule type" value="Genomic_DNA"/>
</dbReference>
<keyword evidence="4" id="KW-1185">Reference proteome</keyword>
<dbReference type="PROSITE" id="PS51257">
    <property type="entry name" value="PROKAR_LIPOPROTEIN"/>
    <property type="match status" value="1"/>
</dbReference>
<dbReference type="Proteomes" id="UP000813018">
    <property type="component" value="Unassembled WGS sequence"/>
</dbReference>
<gene>
    <name evidence="3" type="ORF">K0O23_07470</name>
</gene>
<organism evidence="3 4">
    <name type="scientific">Pontibacter aydingkolensis</name>
    <dbReference type="NCBI Taxonomy" id="1911536"/>
    <lineage>
        <taxon>Bacteria</taxon>
        <taxon>Pseudomonadati</taxon>
        <taxon>Bacteroidota</taxon>
        <taxon>Cytophagia</taxon>
        <taxon>Cytophagales</taxon>
        <taxon>Hymenobacteraceae</taxon>
        <taxon>Pontibacter</taxon>
    </lineage>
</organism>
<feature type="signal peptide" evidence="1">
    <location>
        <begin position="1"/>
        <end position="19"/>
    </location>
</feature>
<evidence type="ECO:0000259" key="2">
    <source>
        <dbReference type="Pfam" id="PF14344"/>
    </source>
</evidence>